<dbReference type="InterPro" id="IPR020904">
    <property type="entry name" value="Sc_DH/Rdtase_CS"/>
</dbReference>
<dbReference type="SUPFAM" id="SSF51735">
    <property type="entry name" value="NAD(P)-binding Rossmann-fold domains"/>
    <property type="match status" value="1"/>
</dbReference>
<dbReference type="EMBL" id="CAFBMH010000160">
    <property type="protein sequence ID" value="CAB4933636.1"/>
    <property type="molecule type" value="Genomic_DNA"/>
</dbReference>
<dbReference type="Pfam" id="PF13561">
    <property type="entry name" value="adh_short_C2"/>
    <property type="match status" value="1"/>
</dbReference>
<dbReference type="CDD" id="cd05233">
    <property type="entry name" value="SDR_c"/>
    <property type="match status" value="1"/>
</dbReference>
<dbReference type="PANTHER" id="PTHR24321">
    <property type="entry name" value="DEHYDROGENASES, SHORT CHAIN"/>
    <property type="match status" value="1"/>
</dbReference>
<dbReference type="PRINTS" id="PR00081">
    <property type="entry name" value="GDHRDH"/>
</dbReference>
<organism evidence="3">
    <name type="scientific">freshwater metagenome</name>
    <dbReference type="NCBI Taxonomy" id="449393"/>
    <lineage>
        <taxon>unclassified sequences</taxon>
        <taxon>metagenomes</taxon>
        <taxon>ecological metagenomes</taxon>
    </lineage>
</organism>
<reference evidence="3" key="1">
    <citation type="submission" date="2020-05" db="EMBL/GenBank/DDBJ databases">
        <authorList>
            <person name="Chiriac C."/>
            <person name="Salcher M."/>
            <person name="Ghai R."/>
            <person name="Kavagutti S V."/>
        </authorList>
    </citation>
    <scope>NUCLEOTIDE SEQUENCE</scope>
</reference>
<dbReference type="PANTHER" id="PTHR24321:SF8">
    <property type="entry name" value="ESTRADIOL 17-BETA-DEHYDROGENASE 8-RELATED"/>
    <property type="match status" value="1"/>
</dbReference>
<gene>
    <name evidence="3" type="ORF">UFOPK3543_02819</name>
</gene>
<evidence type="ECO:0000256" key="1">
    <source>
        <dbReference type="ARBA" id="ARBA00006484"/>
    </source>
</evidence>
<proteinExistence type="inferred from homology"/>
<protein>
    <submittedName>
        <fullName evidence="3">Unannotated protein</fullName>
    </submittedName>
</protein>
<sequence length="275" mass="27901">MTVQIDLSGRAALVIGGGGGGIGSAMLDAVARAGADVGIITFVPEHAATSVAHAESLGVRAAAVVLDVTDEATLVAGIAELAAQLGRFRHLVNVVGGSLADDWHRSAEYDMDAFDRLVGRNLRYAVVSCREVARELLAAGEEGSIVNLSSAAARGTPLLGAYGAAKAALESFGRTMALEWAPKGIRVNAVAPGTIRTPRAGTTDMADAAAQEIPLGRRGAPEDIANAALFLLSDLASYITGVTLAVDGGTIIGGRGGDGLPTFVTNPAVRARFGS</sequence>
<evidence type="ECO:0000256" key="2">
    <source>
        <dbReference type="ARBA" id="ARBA00023002"/>
    </source>
</evidence>
<dbReference type="AlphaFoldDB" id="A0A6J7ISC8"/>
<evidence type="ECO:0000313" key="3">
    <source>
        <dbReference type="EMBL" id="CAB4933636.1"/>
    </source>
</evidence>
<keyword evidence="2" id="KW-0560">Oxidoreductase</keyword>
<dbReference type="FunFam" id="3.40.50.720:FF:000084">
    <property type="entry name" value="Short-chain dehydrogenase reductase"/>
    <property type="match status" value="1"/>
</dbReference>
<accession>A0A6J7ISC8</accession>
<dbReference type="InterPro" id="IPR036291">
    <property type="entry name" value="NAD(P)-bd_dom_sf"/>
</dbReference>
<comment type="similarity">
    <text evidence="1">Belongs to the short-chain dehydrogenases/reductases (SDR) family.</text>
</comment>
<dbReference type="GO" id="GO:0016491">
    <property type="term" value="F:oxidoreductase activity"/>
    <property type="evidence" value="ECO:0007669"/>
    <property type="project" value="UniProtKB-KW"/>
</dbReference>
<dbReference type="InterPro" id="IPR002347">
    <property type="entry name" value="SDR_fam"/>
</dbReference>
<dbReference type="PROSITE" id="PS00061">
    <property type="entry name" value="ADH_SHORT"/>
    <property type="match status" value="1"/>
</dbReference>
<dbReference type="Gene3D" id="3.40.50.720">
    <property type="entry name" value="NAD(P)-binding Rossmann-like Domain"/>
    <property type="match status" value="1"/>
</dbReference>
<name>A0A6J7ISC8_9ZZZZ</name>